<feature type="domain" description="DUF5652" evidence="2">
    <location>
        <begin position="6"/>
        <end position="71"/>
    </location>
</feature>
<comment type="caution">
    <text evidence="3">The sequence shown here is derived from an EMBL/GenBank/DDBJ whole genome shotgun (WGS) entry which is preliminary data.</text>
</comment>
<keyword evidence="1" id="KW-1133">Transmembrane helix</keyword>
<name>A0A1F7X6A2_9BACT</name>
<evidence type="ECO:0000313" key="4">
    <source>
        <dbReference type="Proteomes" id="UP000176939"/>
    </source>
</evidence>
<evidence type="ECO:0000256" key="1">
    <source>
        <dbReference type="SAM" id="Phobius"/>
    </source>
</evidence>
<dbReference type="Proteomes" id="UP000176939">
    <property type="component" value="Unassembled WGS sequence"/>
</dbReference>
<keyword evidence="1" id="KW-0472">Membrane</keyword>
<evidence type="ECO:0000313" key="3">
    <source>
        <dbReference type="EMBL" id="OGM09815.1"/>
    </source>
</evidence>
<feature type="transmembrane region" description="Helical" evidence="1">
    <location>
        <begin position="12"/>
        <end position="36"/>
    </location>
</feature>
<dbReference type="Pfam" id="PF18893">
    <property type="entry name" value="DUF5652"/>
    <property type="match status" value="1"/>
</dbReference>
<protein>
    <recommendedName>
        <fullName evidence="2">DUF5652 domain-containing protein</fullName>
    </recommendedName>
</protein>
<gene>
    <name evidence="3" type="ORF">A2Z67_03380</name>
</gene>
<sequence length="72" mass="8628">MQYNDFLSRIPMITFWIILFIFLDLFLRGMALWRAAKRSQKWWFVALLIINSVGILPTIYLLTHPEKRGSKK</sequence>
<evidence type="ECO:0000259" key="2">
    <source>
        <dbReference type="Pfam" id="PF18893"/>
    </source>
</evidence>
<dbReference type="InterPro" id="IPR043712">
    <property type="entry name" value="DUF5652"/>
</dbReference>
<keyword evidence="1" id="KW-0812">Transmembrane</keyword>
<reference evidence="3 4" key="1">
    <citation type="journal article" date="2016" name="Nat. Commun.">
        <title>Thousands of microbial genomes shed light on interconnected biogeochemical processes in an aquifer system.</title>
        <authorList>
            <person name="Anantharaman K."/>
            <person name="Brown C.T."/>
            <person name="Hug L.A."/>
            <person name="Sharon I."/>
            <person name="Castelle C.J."/>
            <person name="Probst A.J."/>
            <person name="Thomas B.C."/>
            <person name="Singh A."/>
            <person name="Wilkins M.J."/>
            <person name="Karaoz U."/>
            <person name="Brodie E.L."/>
            <person name="Williams K.H."/>
            <person name="Hubbard S.S."/>
            <person name="Banfield J.F."/>
        </authorList>
    </citation>
    <scope>NUCLEOTIDE SEQUENCE [LARGE SCALE GENOMIC DNA]</scope>
</reference>
<proteinExistence type="predicted"/>
<dbReference type="AlphaFoldDB" id="A0A1F7X6A2"/>
<accession>A0A1F7X6A2</accession>
<feature type="transmembrane region" description="Helical" evidence="1">
    <location>
        <begin position="42"/>
        <end position="62"/>
    </location>
</feature>
<organism evidence="3 4">
    <name type="scientific">Candidatus Woesebacteria bacterium RBG_13_36_22</name>
    <dbReference type="NCBI Taxonomy" id="1802478"/>
    <lineage>
        <taxon>Bacteria</taxon>
        <taxon>Candidatus Woeseibacteriota</taxon>
    </lineage>
</organism>
<dbReference type="EMBL" id="MGFQ01000019">
    <property type="protein sequence ID" value="OGM09815.1"/>
    <property type="molecule type" value="Genomic_DNA"/>
</dbReference>